<dbReference type="InterPro" id="IPR002201">
    <property type="entry name" value="Glyco_trans_9"/>
</dbReference>
<proteinExistence type="inferred from homology"/>
<dbReference type="GO" id="GO:0005829">
    <property type="term" value="C:cytosol"/>
    <property type="evidence" value="ECO:0007669"/>
    <property type="project" value="TreeGrafter"/>
</dbReference>
<dbReference type="PANTHER" id="PTHR30160">
    <property type="entry name" value="TETRAACYLDISACCHARIDE 4'-KINASE-RELATED"/>
    <property type="match status" value="1"/>
</dbReference>
<evidence type="ECO:0000256" key="2">
    <source>
        <dbReference type="ARBA" id="ARBA00022679"/>
    </source>
</evidence>
<dbReference type="Pfam" id="PF01075">
    <property type="entry name" value="Glyco_transf_9"/>
    <property type="match status" value="1"/>
</dbReference>
<reference evidence="6" key="1">
    <citation type="submission" date="2022-06" db="EMBL/GenBank/DDBJ databases">
        <title>A novel DMS-producing enzyme.</title>
        <authorList>
            <person name="Zhang Y."/>
        </authorList>
    </citation>
    <scope>NUCLEOTIDE SEQUENCE</scope>
    <source>
        <strain evidence="6">RT37</strain>
    </source>
</reference>
<dbReference type="GO" id="GO:0008713">
    <property type="term" value="F:ADP-heptose-lipopolysaccharide heptosyltransferase activity"/>
    <property type="evidence" value="ECO:0007669"/>
    <property type="project" value="UniProtKB-EC"/>
</dbReference>
<dbReference type="NCBIfam" id="TIGR02195">
    <property type="entry name" value="heptsyl_trn_II"/>
    <property type="match status" value="1"/>
</dbReference>
<dbReference type="EC" id="2.4.99.24" evidence="4"/>
<evidence type="ECO:0000256" key="3">
    <source>
        <dbReference type="ARBA" id="ARBA00043995"/>
    </source>
</evidence>
<evidence type="ECO:0000256" key="4">
    <source>
        <dbReference type="ARBA" id="ARBA00044042"/>
    </source>
</evidence>
<accession>A0AAU7KP64</accession>
<dbReference type="InterPro" id="IPR011910">
    <property type="entry name" value="RfaF"/>
</dbReference>
<organism evidence="6">
    <name type="scientific">Halomonas sp. RT37</name>
    <dbReference type="NCBI Taxonomy" id="2950872"/>
    <lineage>
        <taxon>Bacteria</taxon>
        <taxon>Pseudomonadati</taxon>
        <taxon>Pseudomonadota</taxon>
        <taxon>Gammaproteobacteria</taxon>
        <taxon>Oceanospirillales</taxon>
        <taxon>Halomonadaceae</taxon>
        <taxon>Halomonas</taxon>
    </lineage>
</organism>
<dbReference type="EMBL" id="CP098827">
    <property type="protein sequence ID" value="XBO73252.1"/>
    <property type="molecule type" value="Genomic_DNA"/>
</dbReference>
<dbReference type="GO" id="GO:0009244">
    <property type="term" value="P:lipopolysaccharide core region biosynthetic process"/>
    <property type="evidence" value="ECO:0007669"/>
    <property type="project" value="TreeGrafter"/>
</dbReference>
<comment type="catalytic activity">
    <reaction evidence="5">
        <text>an L-alpha-D-Hep-(1-&gt;5)-[alpha-Kdo-(2-&gt;4)]-alpha-Kdo-(2-&gt;6)-lipid A + ADP-L-glycero-beta-D-manno-heptose = an L-alpha-D-Hep-(1-&gt;3)-L-alpha-D-Hep-(1-&gt;5)-[alpha-Kdo-(2-&gt;4)]-alpha-Kdo-(2-&gt;6)-lipid A + ADP + H(+)</text>
        <dbReference type="Rhea" id="RHEA:74071"/>
        <dbReference type="ChEBI" id="CHEBI:15378"/>
        <dbReference type="ChEBI" id="CHEBI:61506"/>
        <dbReference type="ChEBI" id="CHEBI:193068"/>
        <dbReference type="ChEBI" id="CHEBI:193069"/>
        <dbReference type="ChEBI" id="CHEBI:456216"/>
        <dbReference type="EC" id="2.4.99.24"/>
    </reaction>
</comment>
<keyword evidence="2" id="KW-0808">Transferase</keyword>
<dbReference type="PANTHER" id="PTHR30160:SF7">
    <property type="entry name" value="ADP-HEPTOSE--LPS HEPTOSYLTRANSFERASE 2"/>
    <property type="match status" value="1"/>
</dbReference>
<evidence type="ECO:0000256" key="5">
    <source>
        <dbReference type="ARBA" id="ARBA00047503"/>
    </source>
</evidence>
<evidence type="ECO:0000313" key="6">
    <source>
        <dbReference type="EMBL" id="XBO73252.1"/>
    </source>
</evidence>
<dbReference type="CDD" id="cd03789">
    <property type="entry name" value="GT9_LPS_heptosyltransferase"/>
    <property type="match status" value="1"/>
</dbReference>
<sequence>MAQPRLAGQRLLVVGPSWVGDMVMAQGLFKALKQQGAAALAVVAPAWSRPILERMDEVDEVVELAVGHGVFGFSARRRLARSLKGRFDHAIVLPRSWKSALVPFLARIPRRTGFTGEHRFGLLSERRELQRDVLDQTVKRFVSLGLPADAAAVGDFEIPQPRLRQDAINLARLHDEHRLGVRPAIGLMPGAEYGPAKQWPLAYFHRLAGELIAQGFEVRVLGGPKDHAAGEEIVTGLEHAHNLCGETRLEDAVDLLGDCRQVVTNDSGLMHVAAAVGTRIQAIYGSSSPAYTPPLTDNARIHYLALSCSPCFERHCPLGHTNCLKQITVDSVLEAILTDEAPNRIDASNE</sequence>
<dbReference type="RefSeq" id="WP_348828150.1">
    <property type="nucleotide sequence ID" value="NZ_CP098827.1"/>
</dbReference>
<dbReference type="Gene3D" id="3.40.50.2000">
    <property type="entry name" value="Glycogen Phosphorylase B"/>
    <property type="match status" value="2"/>
</dbReference>
<protein>
    <recommendedName>
        <fullName evidence="4">lipopolysaccharide heptosyltransferase II</fullName>
        <ecNumber evidence="4">2.4.99.24</ecNumber>
    </recommendedName>
</protein>
<evidence type="ECO:0000256" key="1">
    <source>
        <dbReference type="ARBA" id="ARBA00022676"/>
    </source>
</evidence>
<dbReference type="SUPFAM" id="SSF53756">
    <property type="entry name" value="UDP-Glycosyltransferase/glycogen phosphorylase"/>
    <property type="match status" value="1"/>
</dbReference>
<name>A0AAU7KP64_9GAMM</name>
<dbReference type="FunFam" id="3.40.50.2000:FF:000023">
    <property type="entry name" value="ADP-heptose--LPS heptosyltransferase II"/>
    <property type="match status" value="1"/>
</dbReference>
<gene>
    <name evidence="6" type="primary">waaF</name>
    <name evidence="6" type="ORF">NFG58_00055</name>
</gene>
<keyword evidence="1" id="KW-0328">Glycosyltransferase</keyword>
<dbReference type="AlphaFoldDB" id="A0AAU7KP64"/>
<dbReference type="InterPro" id="IPR051199">
    <property type="entry name" value="LPS_LOS_Heptosyltrfase"/>
</dbReference>
<comment type="similarity">
    <text evidence="3">Belongs to the glycosyltransferase 9 family.</text>
</comment>